<dbReference type="Gene3D" id="1.10.10.10">
    <property type="entry name" value="Winged helix-like DNA-binding domain superfamily/Winged helix DNA-binding domain"/>
    <property type="match status" value="1"/>
</dbReference>
<keyword evidence="3" id="KW-0804">Transcription</keyword>
<feature type="domain" description="HTH asnC-type" evidence="4">
    <location>
        <begin position="1"/>
        <end position="54"/>
    </location>
</feature>
<dbReference type="InterPro" id="IPR019885">
    <property type="entry name" value="Tscrpt_reg_HTH_AsnC-type_CS"/>
</dbReference>
<dbReference type="PROSITE" id="PS00519">
    <property type="entry name" value="HTH_ASNC_1"/>
    <property type="match status" value="1"/>
</dbReference>
<dbReference type="OrthoDB" id="8085200at2"/>
<name>A0A3A1WPY1_9HYPH</name>
<dbReference type="RefSeq" id="WP_119538899.1">
    <property type="nucleotide sequence ID" value="NZ_QYRN01000002.1"/>
</dbReference>
<dbReference type="PROSITE" id="PS50956">
    <property type="entry name" value="HTH_ASNC_2"/>
    <property type="match status" value="1"/>
</dbReference>
<dbReference type="SMART" id="SM00344">
    <property type="entry name" value="HTH_ASNC"/>
    <property type="match status" value="1"/>
</dbReference>
<dbReference type="InterPro" id="IPR019888">
    <property type="entry name" value="Tscrpt_reg_AsnC-like"/>
</dbReference>
<dbReference type="InterPro" id="IPR036388">
    <property type="entry name" value="WH-like_DNA-bd_sf"/>
</dbReference>
<reference evidence="6" key="1">
    <citation type="submission" date="2018-09" db="EMBL/GenBank/DDBJ databases">
        <authorList>
            <person name="Tuo L."/>
        </authorList>
    </citation>
    <scope>NUCLEOTIDE SEQUENCE [LARGE SCALE GENOMIC DNA]</scope>
    <source>
        <strain evidence="6">M2BS4Y-1</strain>
    </source>
</reference>
<evidence type="ECO:0000256" key="3">
    <source>
        <dbReference type="ARBA" id="ARBA00023163"/>
    </source>
</evidence>
<dbReference type="SUPFAM" id="SSF54909">
    <property type="entry name" value="Dimeric alpha+beta barrel"/>
    <property type="match status" value="1"/>
</dbReference>
<proteinExistence type="predicted"/>
<gene>
    <name evidence="5" type="ORF">D3218_03370</name>
</gene>
<dbReference type="EMBL" id="QYRN01000002">
    <property type="protein sequence ID" value="RIY02822.1"/>
    <property type="molecule type" value="Genomic_DNA"/>
</dbReference>
<dbReference type="GO" id="GO:0043200">
    <property type="term" value="P:response to amino acid"/>
    <property type="evidence" value="ECO:0007669"/>
    <property type="project" value="TreeGrafter"/>
</dbReference>
<keyword evidence="6" id="KW-1185">Reference proteome</keyword>
<dbReference type="InterPro" id="IPR036390">
    <property type="entry name" value="WH_DNA-bd_sf"/>
</dbReference>
<dbReference type="Pfam" id="PF13412">
    <property type="entry name" value="HTH_24"/>
    <property type="match status" value="1"/>
</dbReference>
<dbReference type="InterPro" id="IPR019887">
    <property type="entry name" value="Tscrpt_reg_AsnC/Lrp_C"/>
</dbReference>
<keyword evidence="2" id="KW-0238">DNA-binding</keyword>
<evidence type="ECO:0000259" key="4">
    <source>
        <dbReference type="PROSITE" id="PS50956"/>
    </source>
</evidence>
<comment type="caution">
    <text evidence="5">The sequence shown here is derived from an EMBL/GenBank/DDBJ whole genome shotgun (WGS) entry which is preliminary data.</text>
</comment>
<dbReference type="PANTHER" id="PTHR30154">
    <property type="entry name" value="LEUCINE-RESPONSIVE REGULATORY PROTEIN"/>
    <property type="match status" value="1"/>
</dbReference>
<protein>
    <submittedName>
        <fullName evidence="5">Lrp/AsnC family transcriptional regulator</fullName>
    </submittedName>
</protein>
<dbReference type="Pfam" id="PF01037">
    <property type="entry name" value="AsnC_trans_reg"/>
    <property type="match status" value="1"/>
</dbReference>
<dbReference type="GO" id="GO:0043565">
    <property type="term" value="F:sequence-specific DNA binding"/>
    <property type="evidence" value="ECO:0007669"/>
    <property type="project" value="InterPro"/>
</dbReference>
<dbReference type="Proteomes" id="UP000265750">
    <property type="component" value="Unassembled WGS sequence"/>
</dbReference>
<dbReference type="PANTHER" id="PTHR30154:SF34">
    <property type="entry name" value="TRANSCRIPTIONAL REGULATOR AZLB"/>
    <property type="match status" value="1"/>
</dbReference>
<evidence type="ECO:0000256" key="1">
    <source>
        <dbReference type="ARBA" id="ARBA00023015"/>
    </source>
</evidence>
<dbReference type="InterPro" id="IPR011008">
    <property type="entry name" value="Dimeric_a/b-barrel"/>
</dbReference>
<dbReference type="PRINTS" id="PR00033">
    <property type="entry name" value="HTHASNC"/>
</dbReference>
<evidence type="ECO:0000313" key="6">
    <source>
        <dbReference type="Proteomes" id="UP000265750"/>
    </source>
</evidence>
<organism evidence="5 6">
    <name type="scientific">Aureimonas flava</name>
    <dbReference type="NCBI Taxonomy" id="2320271"/>
    <lineage>
        <taxon>Bacteria</taxon>
        <taxon>Pseudomonadati</taxon>
        <taxon>Pseudomonadota</taxon>
        <taxon>Alphaproteobacteria</taxon>
        <taxon>Hyphomicrobiales</taxon>
        <taxon>Aurantimonadaceae</taxon>
        <taxon>Aureimonas</taxon>
    </lineage>
</organism>
<accession>A0A3A1WPY1</accession>
<dbReference type="Gene3D" id="3.30.70.920">
    <property type="match status" value="1"/>
</dbReference>
<dbReference type="InterPro" id="IPR000485">
    <property type="entry name" value="AsnC-type_HTH_dom"/>
</dbReference>
<keyword evidence="1" id="KW-0805">Transcription regulation</keyword>
<dbReference type="SUPFAM" id="SSF46785">
    <property type="entry name" value="Winged helix' DNA-binding domain"/>
    <property type="match status" value="1"/>
</dbReference>
<evidence type="ECO:0000256" key="2">
    <source>
        <dbReference type="ARBA" id="ARBA00023125"/>
    </source>
</evidence>
<sequence length="150" mass="16668">MDRIDRALIRALRRDARATNVALAAEVGLSPSACLRRVQMLEQSGAIRGYTAIVAGPGGDDAHVVIVRITLERQTEDVLNRFEAEVLKHPEIRECYLMTGAEDYLLRVEAEGAGDYERIHKEILSRLPAVSRINSSFAIRRVLADTGGRR</sequence>
<evidence type="ECO:0000313" key="5">
    <source>
        <dbReference type="EMBL" id="RIY02822.1"/>
    </source>
</evidence>
<dbReference type="GO" id="GO:0005829">
    <property type="term" value="C:cytosol"/>
    <property type="evidence" value="ECO:0007669"/>
    <property type="project" value="TreeGrafter"/>
</dbReference>
<dbReference type="AlphaFoldDB" id="A0A3A1WPY1"/>